<name>A0A5B7FJY2_PORTR</name>
<comment type="caution">
    <text evidence="1">The sequence shown here is derived from an EMBL/GenBank/DDBJ whole genome shotgun (WGS) entry which is preliminary data.</text>
</comment>
<evidence type="ECO:0000313" key="2">
    <source>
        <dbReference type="Proteomes" id="UP000324222"/>
    </source>
</evidence>
<dbReference type="AlphaFoldDB" id="A0A5B7FJY2"/>
<evidence type="ECO:0000313" key="1">
    <source>
        <dbReference type="EMBL" id="MPC45766.1"/>
    </source>
</evidence>
<sequence>MHEVENEQATQGITAAVKYLEKNTGEGVTLGSQVFIPLKKGDDVEATVNETCAKLDEAIAADTKPHIVLDATSTGLISETSFRLIPCSRKVSHVAPGKYRLIGALEGSECKQTATRQDIFLQ</sequence>
<dbReference type="EMBL" id="VSRR010006886">
    <property type="protein sequence ID" value="MPC45766.1"/>
    <property type="molecule type" value="Genomic_DNA"/>
</dbReference>
<dbReference type="OrthoDB" id="5984008at2759"/>
<gene>
    <name evidence="1" type="ORF">E2C01_039472</name>
</gene>
<organism evidence="1 2">
    <name type="scientific">Portunus trituberculatus</name>
    <name type="common">Swimming crab</name>
    <name type="synonym">Neptunus trituberculatus</name>
    <dbReference type="NCBI Taxonomy" id="210409"/>
    <lineage>
        <taxon>Eukaryota</taxon>
        <taxon>Metazoa</taxon>
        <taxon>Ecdysozoa</taxon>
        <taxon>Arthropoda</taxon>
        <taxon>Crustacea</taxon>
        <taxon>Multicrustacea</taxon>
        <taxon>Malacostraca</taxon>
        <taxon>Eumalacostraca</taxon>
        <taxon>Eucarida</taxon>
        <taxon>Decapoda</taxon>
        <taxon>Pleocyemata</taxon>
        <taxon>Brachyura</taxon>
        <taxon>Eubrachyura</taxon>
        <taxon>Portunoidea</taxon>
        <taxon>Portunidae</taxon>
        <taxon>Portuninae</taxon>
        <taxon>Portunus</taxon>
    </lineage>
</organism>
<reference evidence="1 2" key="1">
    <citation type="submission" date="2019-05" db="EMBL/GenBank/DDBJ databases">
        <title>Another draft genome of Portunus trituberculatus and its Hox gene families provides insights of decapod evolution.</title>
        <authorList>
            <person name="Jeong J.-H."/>
            <person name="Song I."/>
            <person name="Kim S."/>
            <person name="Choi T."/>
            <person name="Kim D."/>
            <person name="Ryu S."/>
            <person name="Kim W."/>
        </authorList>
    </citation>
    <scope>NUCLEOTIDE SEQUENCE [LARGE SCALE GENOMIC DNA]</scope>
    <source>
        <tissue evidence="1">Muscle</tissue>
    </source>
</reference>
<dbReference type="Proteomes" id="UP000324222">
    <property type="component" value="Unassembled WGS sequence"/>
</dbReference>
<proteinExistence type="predicted"/>
<protein>
    <submittedName>
        <fullName evidence="1">Uncharacterized protein</fullName>
    </submittedName>
</protein>
<keyword evidence="2" id="KW-1185">Reference proteome</keyword>
<accession>A0A5B7FJY2</accession>